<protein>
    <submittedName>
        <fullName evidence="1">YxeA family protein</fullName>
    </submittedName>
</protein>
<sequence length="118" mass="13448">MKKLMIALMSLAVLSVGVLYFAGDQVIPAIKKWGTETYYVQIQGEGKMDGKDRAYHLKGYNKEGKEKDLSFYSFGGRQLQEGAYLRLYVKGENDVKSYEEVKKKDIPKAVQKKLQSNE</sequence>
<dbReference type="RefSeq" id="WP_380705703.1">
    <property type="nucleotide sequence ID" value="NZ_JBHSAP010000018.1"/>
</dbReference>
<dbReference type="InterPro" id="IPR036166">
    <property type="entry name" value="YxeA-like_sf"/>
</dbReference>
<keyword evidence="2" id="KW-1185">Reference proteome</keyword>
<organism evidence="1 2">
    <name type="scientific">Salinithrix halophila</name>
    <dbReference type="NCBI Taxonomy" id="1485204"/>
    <lineage>
        <taxon>Bacteria</taxon>
        <taxon>Bacillati</taxon>
        <taxon>Bacillota</taxon>
        <taxon>Bacilli</taxon>
        <taxon>Bacillales</taxon>
        <taxon>Thermoactinomycetaceae</taxon>
        <taxon>Salinithrix</taxon>
    </lineage>
</organism>
<dbReference type="InterPro" id="IPR006542">
    <property type="entry name" value="DUF1093"/>
</dbReference>
<comment type="caution">
    <text evidence="1">The sequence shown here is derived from an EMBL/GenBank/DDBJ whole genome shotgun (WGS) entry which is preliminary data.</text>
</comment>
<reference evidence="2" key="1">
    <citation type="journal article" date="2019" name="Int. J. Syst. Evol. Microbiol.">
        <title>The Global Catalogue of Microorganisms (GCM) 10K type strain sequencing project: providing services to taxonomists for standard genome sequencing and annotation.</title>
        <authorList>
            <consortium name="The Broad Institute Genomics Platform"/>
            <consortium name="The Broad Institute Genome Sequencing Center for Infectious Disease"/>
            <person name="Wu L."/>
            <person name="Ma J."/>
        </authorList>
    </citation>
    <scope>NUCLEOTIDE SEQUENCE [LARGE SCALE GENOMIC DNA]</scope>
    <source>
        <strain evidence="2">IBRC-M 10813</strain>
    </source>
</reference>
<dbReference type="Pfam" id="PF06486">
    <property type="entry name" value="DUF1093"/>
    <property type="match status" value="1"/>
</dbReference>
<evidence type="ECO:0000313" key="1">
    <source>
        <dbReference type="EMBL" id="MFC4077865.1"/>
    </source>
</evidence>
<dbReference type="Gene3D" id="2.40.50.480">
    <property type="match status" value="1"/>
</dbReference>
<accession>A0ABV8JHQ9</accession>
<gene>
    <name evidence="1" type="ORF">ACFOUO_13775</name>
</gene>
<dbReference type="EMBL" id="JBHSAP010000018">
    <property type="protein sequence ID" value="MFC4077865.1"/>
    <property type="molecule type" value="Genomic_DNA"/>
</dbReference>
<dbReference type="PANTHER" id="PTHR36433">
    <property type="entry name" value="HYPOTHETICAL CYTOSOLIC PROTEIN"/>
    <property type="match status" value="1"/>
</dbReference>
<dbReference type="Proteomes" id="UP001595843">
    <property type="component" value="Unassembled WGS sequence"/>
</dbReference>
<name>A0ABV8JHQ9_9BACL</name>
<dbReference type="PANTHER" id="PTHR36433:SF2">
    <property type="entry name" value="YXEA FAMILY PROTEIN"/>
    <property type="match status" value="1"/>
</dbReference>
<dbReference type="NCBIfam" id="TIGR01655">
    <property type="entry name" value="yxeA_fam"/>
    <property type="match status" value="1"/>
</dbReference>
<dbReference type="SUPFAM" id="SSF159121">
    <property type="entry name" value="BC4932-like"/>
    <property type="match status" value="1"/>
</dbReference>
<proteinExistence type="predicted"/>
<evidence type="ECO:0000313" key="2">
    <source>
        <dbReference type="Proteomes" id="UP001595843"/>
    </source>
</evidence>